<keyword evidence="14" id="KW-1185">Reference proteome</keyword>
<gene>
    <name evidence="13" type="ORF">H8S00_10475</name>
</gene>
<evidence type="ECO:0000313" key="13">
    <source>
        <dbReference type="EMBL" id="MBC5668410.1"/>
    </source>
</evidence>
<evidence type="ECO:0000256" key="5">
    <source>
        <dbReference type="ARBA" id="ARBA00022723"/>
    </source>
</evidence>
<dbReference type="Gene3D" id="3.30.460.10">
    <property type="entry name" value="Beta Polymerase, domain 2"/>
    <property type="match status" value="1"/>
</dbReference>
<feature type="domain" description="tRNA nucleotidyltransferase/poly(A) polymerase RNA and SrmB- binding" evidence="11">
    <location>
        <begin position="179"/>
        <end position="240"/>
    </location>
</feature>
<evidence type="ECO:0000259" key="11">
    <source>
        <dbReference type="Pfam" id="PF12627"/>
    </source>
</evidence>
<evidence type="ECO:0000256" key="8">
    <source>
        <dbReference type="ARBA" id="ARBA00022884"/>
    </source>
</evidence>
<dbReference type="InterPro" id="IPR003607">
    <property type="entry name" value="HD/PDEase_dom"/>
</dbReference>
<keyword evidence="2 9" id="KW-0808">Transferase</keyword>
<dbReference type="NCBIfam" id="TIGR00277">
    <property type="entry name" value="HDIG"/>
    <property type="match status" value="1"/>
</dbReference>
<keyword evidence="4" id="KW-0548">Nucleotidyltransferase</keyword>
<dbReference type="PANTHER" id="PTHR46173">
    <property type="entry name" value="CCA TRNA NUCLEOTIDYLTRANSFERASE 1, MITOCHONDRIAL"/>
    <property type="match status" value="1"/>
</dbReference>
<sequence length="456" mass="51739">MNDYKVRKDFNIEIPKSVKMIITILEKNGYEAFAVGGCIRDTILGRQPQDWDITTSALPQQVKALFNKTLDTGIQHGTVTVMMSRVGYEVTTYRIDGEYNDSRHPDTVEFTSNLIEDLKRRDFTINAMAYNPTVGLVDAFDGIGDIEKKIIKCVGVAEERFGEDALRILRAVRFSAQLGFDIEDKTLAAAKDLSDTLKNISAERIRVELEKLITSNHPDKLITAYKAGITKVVLPEFDRMMECPQNTPYHMYNVGEHTIKVMENVPDTKVMRWAALLHDVGKPDSMTMDKKDNNLVHFYGHAKVGSLMVPEIMKRLKMDNKTIKLVIRLVECHDDRTASGEMSPASVRWSVHKIGKDIYEQYLQLAYADFQGKSDYGRKKGFDKYLYTCQQFKYIMDNNICTCKAEMAVSGKDLIEIGCPKGEIIGTVLDELLAKVLDNPQLNERETLLNIASKMF</sequence>
<protein>
    <submittedName>
        <fullName evidence="13">HD domain-containing protein</fullName>
    </submittedName>
</protein>
<feature type="domain" description="Poly A polymerase head" evidence="10">
    <location>
        <begin position="33"/>
        <end position="151"/>
    </location>
</feature>
<dbReference type="InterPro" id="IPR006675">
    <property type="entry name" value="HDIG_dom"/>
</dbReference>
<evidence type="ECO:0000256" key="3">
    <source>
        <dbReference type="ARBA" id="ARBA00022694"/>
    </source>
</evidence>
<dbReference type="Gene3D" id="1.10.246.80">
    <property type="match status" value="1"/>
</dbReference>
<feature type="domain" description="CCA-adding enzyme C-terminal" evidence="12">
    <location>
        <begin position="303"/>
        <end position="451"/>
    </location>
</feature>
<accession>A0ABR7F6F1</accession>
<name>A0ABR7F6F1_9FIRM</name>
<dbReference type="InterPro" id="IPR032828">
    <property type="entry name" value="PolyA_RNA-bd"/>
</dbReference>
<keyword evidence="6" id="KW-0547">Nucleotide-binding</keyword>
<keyword evidence="5" id="KW-0479">Metal-binding</keyword>
<comment type="cofactor">
    <cofactor evidence="1">
        <name>Mg(2+)</name>
        <dbReference type="ChEBI" id="CHEBI:18420"/>
    </cofactor>
</comment>
<reference evidence="13 14" key="1">
    <citation type="submission" date="2020-08" db="EMBL/GenBank/DDBJ databases">
        <title>Genome public.</title>
        <authorList>
            <person name="Liu C."/>
            <person name="Sun Q."/>
        </authorList>
    </citation>
    <scope>NUCLEOTIDE SEQUENCE [LARGE SCALE GENOMIC DNA]</scope>
    <source>
        <strain evidence="13 14">BX4</strain>
    </source>
</reference>
<dbReference type="InterPro" id="IPR050264">
    <property type="entry name" value="Bact_CCA-adding_enz_type3_sf"/>
</dbReference>
<evidence type="ECO:0000259" key="10">
    <source>
        <dbReference type="Pfam" id="PF01743"/>
    </source>
</evidence>
<comment type="caution">
    <text evidence="13">The sequence shown here is derived from an EMBL/GenBank/DDBJ whole genome shotgun (WGS) entry which is preliminary data.</text>
</comment>
<dbReference type="EMBL" id="JACOOZ010000007">
    <property type="protein sequence ID" value="MBC5668410.1"/>
    <property type="molecule type" value="Genomic_DNA"/>
</dbReference>
<keyword evidence="8 9" id="KW-0694">RNA-binding</keyword>
<evidence type="ECO:0000256" key="1">
    <source>
        <dbReference type="ARBA" id="ARBA00001946"/>
    </source>
</evidence>
<dbReference type="CDD" id="cd00077">
    <property type="entry name" value="HDc"/>
    <property type="match status" value="1"/>
</dbReference>
<keyword evidence="7" id="KW-0460">Magnesium</keyword>
<dbReference type="Pfam" id="PF13735">
    <property type="entry name" value="tRNA_NucTran2_2"/>
    <property type="match status" value="1"/>
</dbReference>
<dbReference type="InterPro" id="IPR043519">
    <property type="entry name" value="NT_sf"/>
</dbReference>
<evidence type="ECO:0000256" key="9">
    <source>
        <dbReference type="RuleBase" id="RU003953"/>
    </source>
</evidence>
<dbReference type="CDD" id="cd05398">
    <property type="entry name" value="NT_ClassII-CCAase"/>
    <property type="match status" value="1"/>
</dbReference>
<evidence type="ECO:0000256" key="2">
    <source>
        <dbReference type="ARBA" id="ARBA00022679"/>
    </source>
</evidence>
<dbReference type="PANTHER" id="PTHR46173:SF1">
    <property type="entry name" value="CCA TRNA NUCLEOTIDYLTRANSFERASE 1, MITOCHONDRIAL"/>
    <property type="match status" value="1"/>
</dbReference>
<dbReference type="InterPro" id="IPR002646">
    <property type="entry name" value="PolA_pol_head_dom"/>
</dbReference>
<organism evidence="13 14">
    <name type="scientific">Eubacterium segne</name>
    <dbReference type="NCBI Taxonomy" id="2763045"/>
    <lineage>
        <taxon>Bacteria</taxon>
        <taxon>Bacillati</taxon>
        <taxon>Bacillota</taxon>
        <taxon>Clostridia</taxon>
        <taxon>Eubacteriales</taxon>
        <taxon>Eubacteriaceae</taxon>
        <taxon>Eubacterium</taxon>
    </lineage>
</organism>
<evidence type="ECO:0000256" key="7">
    <source>
        <dbReference type="ARBA" id="ARBA00022842"/>
    </source>
</evidence>
<keyword evidence="3" id="KW-0819">tRNA processing</keyword>
<dbReference type="RefSeq" id="WP_118589975.1">
    <property type="nucleotide sequence ID" value="NZ_JACOOZ010000007.1"/>
</dbReference>
<dbReference type="Gene3D" id="1.10.3090.10">
    <property type="entry name" value="cca-adding enzyme, domain 2"/>
    <property type="match status" value="1"/>
</dbReference>
<evidence type="ECO:0000313" key="14">
    <source>
        <dbReference type="Proteomes" id="UP000597877"/>
    </source>
</evidence>
<dbReference type="Proteomes" id="UP000597877">
    <property type="component" value="Unassembled WGS sequence"/>
</dbReference>
<dbReference type="SUPFAM" id="SSF81301">
    <property type="entry name" value="Nucleotidyltransferase"/>
    <property type="match status" value="1"/>
</dbReference>
<evidence type="ECO:0000256" key="4">
    <source>
        <dbReference type="ARBA" id="ARBA00022695"/>
    </source>
</evidence>
<proteinExistence type="inferred from homology"/>
<dbReference type="Pfam" id="PF01743">
    <property type="entry name" value="PolyA_pol"/>
    <property type="match status" value="1"/>
</dbReference>
<dbReference type="Pfam" id="PF12627">
    <property type="entry name" value="PolyA_pol_RNAbd"/>
    <property type="match status" value="1"/>
</dbReference>
<evidence type="ECO:0000259" key="12">
    <source>
        <dbReference type="Pfam" id="PF13735"/>
    </source>
</evidence>
<dbReference type="InterPro" id="IPR032810">
    <property type="entry name" value="CCA-adding_enz_C"/>
</dbReference>
<evidence type="ECO:0000256" key="6">
    <source>
        <dbReference type="ARBA" id="ARBA00022741"/>
    </source>
</evidence>
<dbReference type="SUPFAM" id="SSF81891">
    <property type="entry name" value="Poly A polymerase C-terminal region-like"/>
    <property type="match status" value="1"/>
</dbReference>
<comment type="similarity">
    <text evidence="9">Belongs to the tRNA nucleotidyltransferase/poly(A) polymerase family.</text>
</comment>